<feature type="domain" description="PHB accumulation regulatory" evidence="2">
    <location>
        <begin position="90"/>
        <end position="129"/>
    </location>
</feature>
<dbReference type="Pfam" id="PF05233">
    <property type="entry name" value="PHB_acc"/>
    <property type="match status" value="1"/>
</dbReference>
<reference evidence="4 5" key="2">
    <citation type="journal article" date="2011" name="J. Bacteriol.">
        <title>Complete genome sequence of strain HTCC2503T of Parvularcula bermudensis, the type species of the order "Parvularculales" in the class Alphaproteobacteria.</title>
        <authorList>
            <person name="Oh H.M."/>
            <person name="Kang I."/>
            <person name="Vergin K.L."/>
            <person name="Kang D."/>
            <person name="Rhee K.H."/>
            <person name="Giovannoni S.J."/>
            <person name="Cho J.C."/>
        </authorList>
    </citation>
    <scope>NUCLEOTIDE SEQUENCE [LARGE SCALE GENOMIC DNA]</scope>
    <source>
        <strain evidence="5">ATCC BAA-594 / HTCC2503 / KCTC 12087</strain>
    </source>
</reference>
<feature type="region of interest" description="Disordered" evidence="1">
    <location>
        <begin position="193"/>
        <end position="215"/>
    </location>
</feature>
<dbReference type="EMBL" id="CP002156">
    <property type="protein sequence ID" value="ADM08394.1"/>
    <property type="molecule type" value="Genomic_DNA"/>
</dbReference>
<sequence>MAEKQSAETAQNSPRRQRQAPDEPTIIKKYANRRLYNTATSSYVTLETLAAMVRGGENFIVIDAKSGQDLTRSVLTQIIFEQENKGENLLPVSFLREIIGLYGDNLQSFVPSYLEMSMEAFKKNQEAMRRSVSEALTAPQSGLKIFEDAARNNMAFFEQGMKMFGLGRARGMTGDPQPELDALRAEVETLRSELAKAKGEDKARSEDKAKGDKPS</sequence>
<proteinExistence type="predicted"/>
<keyword evidence="5" id="KW-1185">Reference proteome</keyword>
<evidence type="ECO:0000259" key="3">
    <source>
        <dbReference type="Pfam" id="PF07879"/>
    </source>
</evidence>
<dbReference type="KEGG" id="pbr:PB2503_01577"/>
<accession>E0TBL9</accession>
<organism evidence="4 5">
    <name type="scientific">Parvularcula bermudensis (strain ATCC BAA-594 / HTCC2503 / KCTC 12087)</name>
    <dbReference type="NCBI Taxonomy" id="314260"/>
    <lineage>
        <taxon>Bacteria</taxon>
        <taxon>Pseudomonadati</taxon>
        <taxon>Pseudomonadota</taxon>
        <taxon>Alphaproteobacteria</taxon>
        <taxon>Parvularculales</taxon>
        <taxon>Parvularculaceae</taxon>
        <taxon>Parvularcula</taxon>
    </lineage>
</organism>
<name>E0TBL9_PARBH</name>
<dbReference type="NCBIfam" id="TIGR01848">
    <property type="entry name" value="PHA_reg_PhaR"/>
    <property type="match status" value="1"/>
</dbReference>
<dbReference type="eggNOG" id="COG5394">
    <property type="taxonomic scope" value="Bacteria"/>
</dbReference>
<evidence type="ECO:0000259" key="2">
    <source>
        <dbReference type="Pfam" id="PF05233"/>
    </source>
</evidence>
<dbReference type="Pfam" id="PF07879">
    <property type="entry name" value="PHB_acc_N"/>
    <property type="match status" value="1"/>
</dbReference>
<dbReference type="HOGENOM" id="CLU_089210_0_0_5"/>
<dbReference type="InterPro" id="IPR007897">
    <property type="entry name" value="PHB_accumulat"/>
</dbReference>
<dbReference type="STRING" id="314260.PB2503_01577"/>
<dbReference type="GO" id="GO:0006355">
    <property type="term" value="P:regulation of DNA-templated transcription"/>
    <property type="evidence" value="ECO:0007669"/>
    <property type="project" value="InterPro"/>
</dbReference>
<gene>
    <name evidence="4" type="ordered locus">PB2503_01577</name>
</gene>
<dbReference type="OrthoDB" id="9795345at2"/>
<feature type="domain" description="PHA accumulation regulator DNA-binding N-terminal" evidence="3">
    <location>
        <begin position="26"/>
        <end position="86"/>
    </location>
</feature>
<dbReference type="RefSeq" id="WP_013299368.1">
    <property type="nucleotide sequence ID" value="NC_014414.1"/>
</dbReference>
<evidence type="ECO:0000313" key="5">
    <source>
        <dbReference type="Proteomes" id="UP000001302"/>
    </source>
</evidence>
<reference evidence="5" key="1">
    <citation type="submission" date="2010-08" db="EMBL/GenBank/DDBJ databases">
        <title>Genome sequence of Parvularcula bermudensis HTCC2503.</title>
        <authorList>
            <person name="Kang D.-M."/>
            <person name="Oh H.-M."/>
            <person name="Cho J.-C."/>
        </authorList>
    </citation>
    <scope>NUCLEOTIDE SEQUENCE [LARGE SCALE GENOMIC DNA]</scope>
    <source>
        <strain evidence="5">ATCC BAA-594 / HTCC2503 / KCTC 12087</strain>
    </source>
</reference>
<feature type="region of interest" description="Disordered" evidence="1">
    <location>
        <begin position="1"/>
        <end position="24"/>
    </location>
</feature>
<dbReference type="Proteomes" id="UP000001302">
    <property type="component" value="Chromosome"/>
</dbReference>
<evidence type="ECO:0000313" key="4">
    <source>
        <dbReference type="EMBL" id="ADM08394.1"/>
    </source>
</evidence>
<dbReference type="InterPro" id="IPR012909">
    <property type="entry name" value="PHA_DNA-bd_N"/>
</dbReference>
<dbReference type="AlphaFoldDB" id="E0TBL9"/>
<evidence type="ECO:0000256" key="1">
    <source>
        <dbReference type="SAM" id="MobiDB-lite"/>
    </source>
</evidence>
<protein>
    <recommendedName>
        <fullName evidence="6">Polyhydroxyalkanoate synthesis repressor PhaR</fullName>
    </recommendedName>
</protein>
<evidence type="ECO:0008006" key="6">
    <source>
        <dbReference type="Google" id="ProtNLM"/>
    </source>
</evidence>
<dbReference type="InterPro" id="IPR010134">
    <property type="entry name" value="PHA_reg_PhaR"/>
</dbReference>